<feature type="compositionally biased region" description="Basic residues" evidence="1">
    <location>
        <begin position="31"/>
        <end position="48"/>
    </location>
</feature>
<dbReference type="EMBL" id="KZ857380">
    <property type="protein sequence ID" value="RDX56907.1"/>
    <property type="molecule type" value="Genomic_DNA"/>
</dbReference>
<gene>
    <name evidence="2" type="ORF">OH76DRAFT_1451913</name>
</gene>
<organism evidence="2 3">
    <name type="scientific">Lentinus brumalis</name>
    <dbReference type="NCBI Taxonomy" id="2498619"/>
    <lineage>
        <taxon>Eukaryota</taxon>
        <taxon>Fungi</taxon>
        <taxon>Dikarya</taxon>
        <taxon>Basidiomycota</taxon>
        <taxon>Agaricomycotina</taxon>
        <taxon>Agaricomycetes</taxon>
        <taxon>Polyporales</taxon>
        <taxon>Polyporaceae</taxon>
        <taxon>Lentinus</taxon>
    </lineage>
</organism>
<accession>A0A371DWJ3</accession>
<dbReference type="AlphaFoldDB" id="A0A371DWJ3"/>
<keyword evidence="3" id="KW-1185">Reference proteome</keyword>
<evidence type="ECO:0000256" key="1">
    <source>
        <dbReference type="SAM" id="MobiDB-lite"/>
    </source>
</evidence>
<dbReference type="STRING" id="139420.A0A371DWJ3"/>
<dbReference type="OrthoDB" id="3269397at2759"/>
<name>A0A371DWJ3_9APHY</name>
<protein>
    <submittedName>
        <fullName evidence="2">Uncharacterized protein</fullName>
    </submittedName>
</protein>
<feature type="region of interest" description="Disordered" evidence="1">
    <location>
        <begin position="1"/>
        <end position="96"/>
    </location>
</feature>
<sequence>MQDLPSADRAPSPAPITEFVSPSRQPERRPAHPRRRSRSPPTGPRHHVPTPSNRSPAQGPHGGPNLPPRPDWNRRSTAHGGARAAEPLVPAAAPEPAGFQPVIPPYQPKQSVTAGIEAELARLRSHRMHVEHEYVTIAKETRKAMYDLFAADCELQLARERCKFTGPLFQKAKEGTAGIDFIHGS</sequence>
<feature type="compositionally biased region" description="Low complexity" evidence="1">
    <location>
        <begin position="82"/>
        <end position="96"/>
    </location>
</feature>
<evidence type="ECO:0000313" key="3">
    <source>
        <dbReference type="Proteomes" id="UP000256964"/>
    </source>
</evidence>
<proteinExistence type="predicted"/>
<reference evidence="2 3" key="1">
    <citation type="journal article" date="2018" name="Biotechnol. Biofuels">
        <title>Integrative visual omics of the white-rot fungus Polyporus brumalis exposes the biotechnological potential of its oxidative enzymes for delignifying raw plant biomass.</title>
        <authorList>
            <person name="Miyauchi S."/>
            <person name="Rancon A."/>
            <person name="Drula E."/>
            <person name="Hage H."/>
            <person name="Chaduli D."/>
            <person name="Favel A."/>
            <person name="Grisel S."/>
            <person name="Henrissat B."/>
            <person name="Herpoel-Gimbert I."/>
            <person name="Ruiz-Duenas F.J."/>
            <person name="Chevret D."/>
            <person name="Hainaut M."/>
            <person name="Lin J."/>
            <person name="Wang M."/>
            <person name="Pangilinan J."/>
            <person name="Lipzen A."/>
            <person name="Lesage-Meessen L."/>
            <person name="Navarro D."/>
            <person name="Riley R."/>
            <person name="Grigoriev I.V."/>
            <person name="Zhou S."/>
            <person name="Raouche S."/>
            <person name="Rosso M.N."/>
        </authorList>
    </citation>
    <scope>NUCLEOTIDE SEQUENCE [LARGE SCALE GENOMIC DNA]</scope>
    <source>
        <strain evidence="2 3">BRFM 1820</strain>
    </source>
</reference>
<evidence type="ECO:0000313" key="2">
    <source>
        <dbReference type="EMBL" id="RDX56907.1"/>
    </source>
</evidence>
<dbReference type="Proteomes" id="UP000256964">
    <property type="component" value="Unassembled WGS sequence"/>
</dbReference>